<proteinExistence type="predicted"/>
<dbReference type="OrthoDB" id="6515429at2759"/>
<evidence type="ECO:0000313" key="3">
    <source>
        <dbReference type="EMBL" id="KRT81324.1"/>
    </source>
</evidence>
<dbReference type="GO" id="GO:0042302">
    <property type="term" value="F:structural constituent of cuticle"/>
    <property type="evidence" value="ECO:0007669"/>
    <property type="project" value="UniProtKB-UniRule"/>
</dbReference>
<dbReference type="AlphaFoldDB" id="A0A0T6B1S0"/>
<keyword evidence="4" id="KW-1185">Reference proteome</keyword>
<sequence length="158" mass="17476">MNAFLYIAFFAATAFALPTKDEAIVDVVQDTEGYFKYSFISKNITREEERQHDGSVKGFFSFVDDSDARHTIHYTAGPDGFTAEGDAIPTDLPEVAEARKQHEVISEKIRSLLPQLKSDNLVDEVPEVPLTKEEFLQAVSEALNPSINVAVPDSPEVA</sequence>
<keyword evidence="2" id="KW-0732">Signal</keyword>
<feature type="non-terminal residue" evidence="3">
    <location>
        <position position="158"/>
    </location>
</feature>
<evidence type="ECO:0000313" key="4">
    <source>
        <dbReference type="Proteomes" id="UP000051574"/>
    </source>
</evidence>
<dbReference type="Pfam" id="PF00379">
    <property type="entry name" value="Chitin_bind_4"/>
    <property type="match status" value="1"/>
</dbReference>
<feature type="chain" id="PRO_5006668309" evidence="2">
    <location>
        <begin position="17"/>
        <end position="158"/>
    </location>
</feature>
<dbReference type="Proteomes" id="UP000051574">
    <property type="component" value="Unassembled WGS sequence"/>
</dbReference>
<dbReference type="InterPro" id="IPR000618">
    <property type="entry name" value="Insect_cuticle"/>
</dbReference>
<dbReference type="EMBL" id="LJIG01016197">
    <property type="protein sequence ID" value="KRT81324.1"/>
    <property type="molecule type" value="Genomic_DNA"/>
</dbReference>
<organism evidence="3 4">
    <name type="scientific">Oryctes borbonicus</name>
    <dbReference type="NCBI Taxonomy" id="1629725"/>
    <lineage>
        <taxon>Eukaryota</taxon>
        <taxon>Metazoa</taxon>
        <taxon>Ecdysozoa</taxon>
        <taxon>Arthropoda</taxon>
        <taxon>Hexapoda</taxon>
        <taxon>Insecta</taxon>
        <taxon>Pterygota</taxon>
        <taxon>Neoptera</taxon>
        <taxon>Endopterygota</taxon>
        <taxon>Coleoptera</taxon>
        <taxon>Polyphaga</taxon>
        <taxon>Scarabaeiformia</taxon>
        <taxon>Scarabaeidae</taxon>
        <taxon>Dynastinae</taxon>
        <taxon>Oryctes</taxon>
    </lineage>
</organism>
<accession>A0A0T6B1S0</accession>
<comment type="caution">
    <text evidence="3">The sequence shown here is derived from an EMBL/GenBank/DDBJ whole genome shotgun (WGS) entry which is preliminary data.</text>
</comment>
<evidence type="ECO:0000256" key="2">
    <source>
        <dbReference type="SAM" id="SignalP"/>
    </source>
</evidence>
<reference evidence="3 4" key="1">
    <citation type="submission" date="2015-09" db="EMBL/GenBank/DDBJ databases">
        <title>Draft genome of the scarab beetle Oryctes borbonicus.</title>
        <authorList>
            <person name="Meyer J.M."/>
            <person name="Markov G.V."/>
            <person name="Baskaran P."/>
            <person name="Herrmann M."/>
            <person name="Sommer R.J."/>
            <person name="Roedelsperger C."/>
        </authorList>
    </citation>
    <scope>NUCLEOTIDE SEQUENCE [LARGE SCALE GENOMIC DNA]</scope>
    <source>
        <strain evidence="3">OB123</strain>
        <tissue evidence="3">Whole animal</tissue>
    </source>
</reference>
<keyword evidence="1" id="KW-0193">Cuticle</keyword>
<name>A0A0T6B1S0_9SCAR</name>
<feature type="signal peptide" evidence="2">
    <location>
        <begin position="1"/>
        <end position="16"/>
    </location>
</feature>
<dbReference type="PROSITE" id="PS51155">
    <property type="entry name" value="CHIT_BIND_RR_2"/>
    <property type="match status" value="1"/>
</dbReference>
<protein>
    <submittedName>
        <fullName evidence="3">Insect cuticle protein</fullName>
    </submittedName>
</protein>
<evidence type="ECO:0000256" key="1">
    <source>
        <dbReference type="PROSITE-ProRule" id="PRU00497"/>
    </source>
</evidence>
<gene>
    <name evidence="3" type="ORF">AMK59_5532</name>
</gene>